<dbReference type="OrthoDB" id="1684102at2759"/>
<feature type="transmembrane region" description="Helical" evidence="6">
    <location>
        <begin position="473"/>
        <end position="498"/>
    </location>
</feature>
<dbReference type="AlphaFoldDB" id="A0A3S1B872"/>
<evidence type="ECO:0000313" key="8">
    <source>
        <dbReference type="EMBL" id="RUS82163.1"/>
    </source>
</evidence>
<feature type="compositionally biased region" description="Polar residues" evidence="5">
    <location>
        <begin position="41"/>
        <end position="50"/>
    </location>
</feature>
<feature type="transmembrane region" description="Helical" evidence="6">
    <location>
        <begin position="322"/>
        <end position="340"/>
    </location>
</feature>
<gene>
    <name evidence="8" type="ORF">EGW08_010045</name>
</gene>
<evidence type="ECO:0000256" key="4">
    <source>
        <dbReference type="ARBA" id="ARBA00023136"/>
    </source>
</evidence>
<evidence type="ECO:0000256" key="2">
    <source>
        <dbReference type="ARBA" id="ARBA00022692"/>
    </source>
</evidence>
<comment type="subcellular location">
    <subcellularLocation>
        <location evidence="1">Membrane</location>
        <topology evidence="1">Multi-pass membrane protein</topology>
    </subcellularLocation>
</comment>
<dbReference type="Pfam" id="PF01490">
    <property type="entry name" value="Aa_trans"/>
    <property type="match status" value="1"/>
</dbReference>
<feature type="transmembrane region" description="Helical" evidence="6">
    <location>
        <begin position="217"/>
        <end position="240"/>
    </location>
</feature>
<keyword evidence="2 6" id="KW-0812">Transmembrane</keyword>
<dbReference type="STRING" id="188477.A0A3S1B872"/>
<feature type="transmembrane region" description="Helical" evidence="6">
    <location>
        <begin position="447"/>
        <end position="467"/>
    </location>
</feature>
<accession>A0A3S1B872</accession>
<feature type="transmembrane region" description="Helical" evidence="6">
    <location>
        <begin position="352"/>
        <end position="376"/>
    </location>
</feature>
<feature type="transmembrane region" description="Helical" evidence="6">
    <location>
        <begin position="158"/>
        <end position="182"/>
    </location>
</feature>
<dbReference type="EMBL" id="RQTK01000299">
    <property type="protein sequence ID" value="RUS82163.1"/>
    <property type="molecule type" value="Genomic_DNA"/>
</dbReference>
<proteinExistence type="predicted"/>
<evidence type="ECO:0000313" key="9">
    <source>
        <dbReference type="Proteomes" id="UP000271974"/>
    </source>
</evidence>
<feature type="region of interest" description="Disordered" evidence="5">
    <location>
        <begin position="41"/>
        <end position="63"/>
    </location>
</feature>
<evidence type="ECO:0000256" key="6">
    <source>
        <dbReference type="SAM" id="Phobius"/>
    </source>
</evidence>
<protein>
    <recommendedName>
        <fullName evidence="7">Amino acid transporter transmembrane domain-containing protein</fullName>
    </recommendedName>
</protein>
<feature type="transmembrane region" description="Helical" evidence="6">
    <location>
        <begin position="285"/>
        <end position="302"/>
    </location>
</feature>
<dbReference type="GO" id="GO:0005774">
    <property type="term" value="C:vacuolar membrane"/>
    <property type="evidence" value="ECO:0007669"/>
    <property type="project" value="TreeGrafter"/>
</dbReference>
<organism evidence="8 9">
    <name type="scientific">Elysia chlorotica</name>
    <name type="common">Eastern emerald elysia</name>
    <name type="synonym">Sea slug</name>
    <dbReference type="NCBI Taxonomy" id="188477"/>
    <lineage>
        <taxon>Eukaryota</taxon>
        <taxon>Metazoa</taxon>
        <taxon>Spiralia</taxon>
        <taxon>Lophotrochozoa</taxon>
        <taxon>Mollusca</taxon>
        <taxon>Gastropoda</taxon>
        <taxon>Heterobranchia</taxon>
        <taxon>Euthyneura</taxon>
        <taxon>Panpulmonata</taxon>
        <taxon>Sacoglossa</taxon>
        <taxon>Placobranchoidea</taxon>
        <taxon>Plakobranchidae</taxon>
        <taxon>Elysia</taxon>
    </lineage>
</organism>
<feature type="transmembrane region" description="Helical" evidence="6">
    <location>
        <begin position="396"/>
        <end position="426"/>
    </location>
</feature>
<dbReference type="GO" id="GO:0015179">
    <property type="term" value="F:L-amino acid transmembrane transporter activity"/>
    <property type="evidence" value="ECO:0007669"/>
    <property type="project" value="TreeGrafter"/>
</dbReference>
<feature type="transmembrane region" description="Helical" evidence="6">
    <location>
        <begin position="510"/>
        <end position="529"/>
    </location>
</feature>
<dbReference type="InterPro" id="IPR013057">
    <property type="entry name" value="AA_transpt_TM"/>
</dbReference>
<evidence type="ECO:0000259" key="7">
    <source>
        <dbReference type="Pfam" id="PF01490"/>
    </source>
</evidence>
<keyword evidence="3 6" id="KW-1133">Transmembrane helix</keyword>
<evidence type="ECO:0000256" key="1">
    <source>
        <dbReference type="ARBA" id="ARBA00004141"/>
    </source>
</evidence>
<dbReference type="PANTHER" id="PTHR22950">
    <property type="entry name" value="AMINO ACID TRANSPORTER"/>
    <property type="match status" value="1"/>
</dbReference>
<dbReference type="Proteomes" id="UP000271974">
    <property type="component" value="Unassembled WGS sequence"/>
</dbReference>
<evidence type="ECO:0000256" key="3">
    <source>
        <dbReference type="ARBA" id="ARBA00022989"/>
    </source>
</evidence>
<keyword evidence="9" id="KW-1185">Reference proteome</keyword>
<name>A0A3S1B872_ELYCH</name>
<comment type="caution">
    <text evidence="8">The sequence shown here is derived from an EMBL/GenBank/DDBJ whole genome shotgun (WGS) entry which is preliminary data.</text>
</comment>
<evidence type="ECO:0000256" key="5">
    <source>
        <dbReference type="SAM" id="MobiDB-lite"/>
    </source>
</evidence>
<keyword evidence="4 6" id="KW-0472">Membrane</keyword>
<feature type="domain" description="Amino acid transporter transmembrane" evidence="7">
    <location>
        <begin position="125"/>
        <end position="529"/>
    </location>
</feature>
<dbReference type="PANTHER" id="PTHR22950:SF349">
    <property type="entry name" value="AMINO ACID TRANSPORTER TRANSMEMBRANE DOMAIN-CONTAINING PROTEIN"/>
    <property type="match status" value="1"/>
</dbReference>
<feature type="transmembrane region" description="Helical" evidence="6">
    <location>
        <begin position="256"/>
        <end position="273"/>
    </location>
</feature>
<sequence length="539" mass="60099">MDFETSFGGVSSGSHFDPSSVHVNSRLILSSEDAPRSIRWQSDENIQSGKETPLCRSTGAGFSQSVPKTTRGILKNKQLYIKPVRPSRTRELWESARGYLKSDKAWLTTHSTVETQSINSDIQCSNFQTFMNLIKGSTGTGLLTLPFAFMHAGLWTGFFGFLLVSLVAVHCMHIMIISSVILEKRSRVHIQSYPQVLGQCLLYGPRRLQKYGPAFEMFGHAIIYIMQCSFCCVYIVWIAVNVKNLIDQVWLDSPDVRVYEFVIYLILLPYVMISDLRVLSMFSALANALYFVSLAIISQYLFQDPPNASNRPAFKSWANMPLFLGTSIYCFESVCLVIPLRGRMRREEDMGGWTGLLTLVQTIVVAVDTAVGFYGYLKFGEQTAPAVTLNLPEGVWLYRSVTLMFAGSVLFSLAVQFYVPVAVLCPAVDAWVVKRWPNKCVRTLVECLTRAGLLTLILLIAVLVPHIDLLVELIGSLFGCLISMIVPALVELIILYGSTEMSIWTLLKDVLIILVGILGMACGTYISIIDILDSFSDSK</sequence>
<reference evidence="8 9" key="1">
    <citation type="submission" date="2019-01" db="EMBL/GenBank/DDBJ databases">
        <title>A draft genome assembly of the solar-powered sea slug Elysia chlorotica.</title>
        <authorList>
            <person name="Cai H."/>
            <person name="Li Q."/>
            <person name="Fang X."/>
            <person name="Li J."/>
            <person name="Curtis N.E."/>
            <person name="Altenburger A."/>
            <person name="Shibata T."/>
            <person name="Feng M."/>
            <person name="Maeda T."/>
            <person name="Schwartz J.A."/>
            <person name="Shigenobu S."/>
            <person name="Lundholm N."/>
            <person name="Nishiyama T."/>
            <person name="Yang H."/>
            <person name="Hasebe M."/>
            <person name="Li S."/>
            <person name="Pierce S.K."/>
            <person name="Wang J."/>
        </authorList>
    </citation>
    <scope>NUCLEOTIDE SEQUENCE [LARGE SCALE GENOMIC DNA]</scope>
    <source>
        <strain evidence="8">EC2010</strain>
        <tissue evidence="8">Whole organism of an adult</tissue>
    </source>
</reference>